<evidence type="ECO:0000313" key="8">
    <source>
        <dbReference type="Proteomes" id="UP001530293"/>
    </source>
</evidence>
<dbReference type="Pfam" id="PF00856">
    <property type="entry name" value="SET"/>
    <property type="match status" value="2"/>
</dbReference>
<dbReference type="AlphaFoldDB" id="A0ABD3M6S5"/>
<dbReference type="SMART" id="SM00317">
    <property type="entry name" value="SET"/>
    <property type="match status" value="2"/>
</dbReference>
<evidence type="ECO:0000256" key="2">
    <source>
        <dbReference type="ARBA" id="ARBA00022679"/>
    </source>
</evidence>
<dbReference type="SUPFAM" id="SSF82199">
    <property type="entry name" value="SET domain"/>
    <property type="match status" value="2"/>
</dbReference>
<evidence type="ECO:0000313" key="7">
    <source>
        <dbReference type="EMBL" id="KAL3759760.1"/>
    </source>
</evidence>
<dbReference type="Proteomes" id="UP001530293">
    <property type="component" value="Unassembled WGS sequence"/>
</dbReference>
<keyword evidence="3" id="KW-0949">S-adenosyl-L-methionine</keyword>
<feature type="domain" description="SET" evidence="5">
    <location>
        <begin position="91"/>
        <end position="227"/>
    </location>
</feature>
<dbReference type="InterPro" id="IPR001214">
    <property type="entry name" value="SET_dom"/>
</dbReference>
<keyword evidence="2" id="KW-0808">Transferase</keyword>
<name>A0ABD3M6S5_9STRA</name>
<evidence type="ECO:0000256" key="1">
    <source>
        <dbReference type="ARBA" id="ARBA00022603"/>
    </source>
</evidence>
<feature type="domain" description="SET" evidence="5">
    <location>
        <begin position="283"/>
        <end position="410"/>
    </location>
</feature>
<dbReference type="InterPro" id="IPR046341">
    <property type="entry name" value="SET_dom_sf"/>
</dbReference>
<reference evidence="7 8" key="1">
    <citation type="submission" date="2024-10" db="EMBL/GenBank/DDBJ databases">
        <title>Updated reference genomes for cyclostephanoid diatoms.</title>
        <authorList>
            <person name="Roberts W.R."/>
            <person name="Alverson A.J."/>
        </authorList>
    </citation>
    <scope>NUCLEOTIDE SEQUENCE [LARGE SCALE GENOMIC DNA]</scope>
    <source>
        <strain evidence="7 8">AJA232-27</strain>
    </source>
</reference>
<sequence>MAAASTLASSHRDAGPITDAYGLPDEMRRTGIIKSDISKDAPQKITLKYPTQSLKLPSTTKSFPKLDVEMISGGSDLSQPMQVTLHSTVPNGFAIVDNEVFEGKKVIATKDFKKGDLLYIASCALLDLSAAGHCYKLKIYSEDANGKRSLLESHDNTDTHSVDDYAIESKSGVTSKRQVYGFDSFMNHSCQANAYFPLLYRTSTEMCYQAIALCDIDAGMEVTCDYALFDYSCSGHEIEVCACGSKKCRGKMLGFQALPLTEKVGILHLCEEEIKDKFIAAEAITTVFKSRLPQGVSIATRDGNDNYLVATRNFEAGDVVFKNSVQIIPKCDVASSKRYLLHVDGKLFYLLDSDHHFIHRAEYSEMLGFDSFMDHSCSPNTQQVYANQEDYVVSASKPIRPGDKITCDYMALDSMGTDTFTCTCGESNCHGTLIS</sequence>
<dbReference type="PROSITE" id="PS50280">
    <property type="entry name" value="SET"/>
    <property type="match status" value="2"/>
</dbReference>
<evidence type="ECO:0000256" key="4">
    <source>
        <dbReference type="SAM" id="MobiDB-lite"/>
    </source>
</evidence>
<feature type="domain" description="Post-SET" evidence="6">
    <location>
        <begin position="237"/>
        <end position="253"/>
    </location>
</feature>
<dbReference type="PANTHER" id="PTHR12350">
    <property type="entry name" value="HISTONE-LYSINE N-METHYLTRANSFERASE-RELATED"/>
    <property type="match status" value="1"/>
</dbReference>
<organism evidence="7 8">
    <name type="scientific">Discostella pseudostelligera</name>
    <dbReference type="NCBI Taxonomy" id="259834"/>
    <lineage>
        <taxon>Eukaryota</taxon>
        <taxon>Sar</taxon>
        <taxon>Stramenopiles</taxon>
        <taxon>Ochrophyta</taxon>
        <taxon>Bacillariophyta</taxon>
        <taxon>Coscinodiscophyceae</taxon>
        <taxon>Thalassiosirophycidae</taxon>
        <taxon>Stephanodiscales</taxon>
        <taxon>Stephanodiscaceae</taxon>
        <taxon>Discostella</taxon>
    </lineage>
</organism>
<comment type="caution">
    <text evidence="7">The sequence shown here is derived from an EMBL/GenBank/DDBJ whole genome shotgun (WGS) entry which is preliminary data.</text>
</comment>
<feature type="region of interest" description="Disordered" evidence="4">
    <location>
        <begin position="1"/>
        <end position="22"/>
    </location>
</feature>
<dbReference type="EMBL" id="JALLBG020000196">
    <property type="protein sequence ID" value="KAL3759760.1"/>
    <property type="molecule type" value="Genomic_DNA"/>
</dbReference>
<dbReference type="Gene3D" id="2.170.270.10">
    <property type="entry name" value="SET domain"/>
    <property type="match status" value="2"/>
</dbReference>
<dbReference type="GO" id="GO:0008168">
    <property type="term" value="F:methyltransferase activity"/>
    <property type="evidence" value="ECO:0007669"/>
    <property type="project" value="UniProtKB-KW"/>
</dbReference>
<accession>A0ABD3M6S5</accession>
<dbReference type="SMART" id="SM00508">
    <property type="entry name" value="PostSET"/>
    <property type="match status" value="2"/>
</dbReference>
<dbReference type="PANTHER" id="PTHR12350:SF19">
    <property type="entry name" value="SET DOMAIN-CONTAINING PROTEIN"/>
    <property type="match status" value="1"/>
</dbReference>
<evidence type="ECO:0000256" key="3">
    <source>
        <dbReference type="ARBA" id="ARBA00022691"/>
    </source>
</evidence>
<dbReference type="InterPro" id="IPR053201">
    <property type="entry name" value="Flavunoidine_N-MTase"/>
</dbReference>
<dbReference type="GO" id="GO:0032259">
    <property type="term" value="P:methylation"/>
    <property type="evidence" value="ECO:0007669"/>
    <property type="project" value="UniProtKB-KW"/>
</dbReference>
<gene>
    <name evidence="7" type="ORF">ACHAWU_007504</name>
</gene>
<proteinExistence type="predicted"/>
<protein>
    <submittedName>
        <fullName evidence="7">Uncharacterized protein</fullName>
    </submittedName>
</protein>
<dbReference type="InterPro" id="IPR003616">
    <property type="entry name" value="Post-SET_dom"/>
</dbReference>
<evidence type="ECO:0000259" key="5">
    <source>
        <dbReference type="PROSITE" id="PS50280"/>
    </source>
</evidence>
<keyword evidence="8" id="KW-1185">Reference proteome</keyword>
<dbReference type="PROSITE" id="PS50868">
    <property type="entry name" value="POST_SET"/>
    <property type="match status" value="2"/>
</dbReference>
<feature type="domain" description="Post-SET" evidence="6">
    <location>
        <begin position="418"/>
        <end position="434"/>
    </location>
</feature>
<evidence type="ECO:0000259" key="6">
    <source>
        <dbReference type="PROSITE" id="PS50868"/>
    </source>
</evidence>
<keyword evidence="1" id="KW-0489">Methyltransferase</keyword>